<name>A0A1T5G5Y5_9FLAO</name>
<dbReference type="EMBL" id="FUYZ01000010">
    <property type="protein sequence ID" value="SKC03903.1"/>
    <property type="molecule type" value="Genomic_DNA"/>
</dbReference>
<dbReference type="STRING" id="619805.SAMN05660477_02579"/>
<dbReference type="OrthoDB" id="7340239at2"/>
<evidence type="ECO:0008006" key="3">
    <source>
        <dbReference type="Google" id="ProtNLM"/>
    </source>
</evidence>
<reference evidence="1 2" key="1">
    <citation type="submission" date="2017-02" db="EMBL/GenBank/DDBJ databases">
        <authorList>
            <person name="Peterson S.W."/>
        </authorList>
    </citation>
    <scope>NUCLEOTIDE SEQUENCE [LARGE SCALE GENOMIC DNA]</scope>
    <source>
        <strain evidence="1 2">DSM 22323</strain>
    </source>
</reference>
<dbReference type="AlphaFoldDB" id="A0A1T5G5Y5"/>
<organism evidence="1 2">
    <name type="scientific">Soonwooa buanensis</name>
    <dbReference type="NCBI Taxonomy" id="619805"/>
    <lineage>
        <taxon>Bacteria</taxon>
        <taxon>Pseudomonadati</taxon>
        <taxon>Bacteroidota</taxon>
        <taxon>Flavobacteriia</taxon>
        <taxon>Flavobacteriales</taxon>
        <taxon>Weeksellaceae</taxon>
        <taxon>Chryseobacterium group</taxon>
        <taxon>Soonwooa</taxon>
    </lineage>
</organism>
<dbReference type="PROSITE" id="PS51257">
    <property type="entry name" value="PROKAR_LIPOPROTEIN"/>
    <property type="match status" value="1"/>
</dbReference>
<proteinExistence type="predicted"/>
<gene>
    <name evidence="1" type="ORF">SAMN05660477_02579</name>
</gene>
<dbReference type="Proteomes" id="UP000191112">
    <property type="component" value="Unassembled WGS sequence"/>
</dbReference>
<sequence>MKLRYISIFSIVVLFSCKKEKQNLTESKTKNDSIRIQKVEDTLVDILPKPIPPIVEPEELNDDERNTFGVSLSRKDSTMYLTSNIQHDHRIFGYAKPNIKSEKLILFSVFTDEVENNPSKCRFGSYYEMPHNSNKFSLKYKNKTKDFVHAILTDSLNKKHDVYFEKEWVKFD</sequence>
<evidence type="ECO:0000313" key="1">
    <source>
        <dbReference type="EMBL" id="SKC03903.1"/>
    </source>
</evidence>
<dbReference type="RefSeq" id="WP_079667772.1">
    <property type="nucleotide sequence ID" value="NZ_FUYZ01000010.1"/>
</dbReference>
<accession>A0A1T5G5Y5</accession>
<evidence type="ECO:0000313" key="2">
    <source>
        <dbReference type="Proteomes" id="UP000191112"/>
    </source>
</evidence>
<protein>
    <recommendedName>
        <fullName evidence="3">Lipoprotein</fullName>
    </recommendedName>
</protein>
<keyword evidence="2" id="KW-1185">Reference proteome</keyword>